<dbReference type="InterPro" id="IPR004640">
    <property type="entry name" value="HscB"/>
</dbReference>
<accession>A0AAN9GRI8</accession>
<dbReference type="InterPro" id="IPR036869">
    <property type="entry name" value="J_dom_sf"/>
</dbReference>
<dbReference type="SUPFAM" id="SSF46565">
    <property type="entry name" value="Chaperone J-domain"/>
    <property type="match status" value="1"/>
</dbReference>
<dbReference type="Proteomes" id="UP001374579">
    <property type="component" value="Unassembled WGS sequence"/>
</dbReference>
<dbReference type="Gene3D" id="1.20.1280.20">
    <property type="entry name" value="HscB, C-terminal domain"/>
    <property type="match status" value="1"/>
</dbReference>
<name>A0AAN9GRI8_9CAEN</name>
<dbReference type="Gene3D" id="1.10.287.110">
    <property type="entry name" value="DnaJ domain"/>
    <property type="match status" value="1"/>
</dbReference>
<comment type="similarity">
    <text evidence="1">Belongs to the HscB family.</text>
</comment>
<keyword evidence="2" id="KW-0143">Chaperone</keyword>
<evidence type="ECO:0000313" key="4">
    <source>
        <dbReference type="EMBL" id="KAK7116240.1"/>
    </source>
</evidence>
<dbReference type="GO" id="GO:0051259">
    <property type="term" value="P:protein complex oligomerization"/>
    <property type="evidence" value="ECO:0007669"/>
    <property type="project" value="InterPro"/>
</dbReference>
<dbReference type="EMBL" id="JBAMIC010000001">
    <property type="protein sequence ID" value="KAK7116240.1"/>
    <property type="molecule type" value="Genomic_DNA"/>
</dbReference>
<dbReference type="GO" id="GO:0005739">
    <property type="term" value="C:mitochondrion"/>
    <property type="evidence" value="ECO:0007669"/>
    <property type="project" value="TreeGrafter"/>
</dbReference>
<dbReference type="PANTHER" id="PTHR14021:SF15">
    <property type="entry name" value="IRON-SULFUR CLUSTER CO-CHAPERONE PROTEIN HSCB"/>
    <property type="match status" value="1"/>
</dbReference>
<comment type="caution">
    <text evidence="4">The sequence shown here is derived from an EMBL/GenBank/DDBJ whole genome shotgun (WGS) entry which is preliminary data.</text>
</comment>
<reference evidence="4 5" key="1">
    <citation type="submission" date="2024-02" db="EMBL/GenBank/DDBJ databases">
        <title>Chromosome-scale genome assembly of the rough periwinkle Littorina saxatilis.</title>
        <authorList>
            <person name="De Jode A."/>
            <person name="Faria R."/>
            <person name="Formenti G."/>
            <person name="Sims Y."/>
            <person name="Smith T.P."/>
            <person name="Tracey A."/>
            <person name="Wood J.M.D."/>
            <person name="Zagrodzka Z.B."/>
            <person name="Johannesson K."/>
            <person name="Butlin R.K."/>
            <person name="Leder E.H."/>
        </authorList>
    </citation>
    <scope>NUCLEOTIDE SEQUENCE [LARGE SCALE GENOMIC DNA]</scope>
    <source>
        <strain evidence="4">Snail1</strain>
        <tissue evidence="4">Muscle</tissue>
    </source>
</reference>
<dbReference type="AlphaFoldDB" id="A0AAN9GRI8"/>
<dbReference type="SUPFAM" id="SSF47144">
    <property type="entry name" value="HSC20 (HSCB), C-terminal oligomerisation domain"/>
    <property type="match status" value="1"/>
</dbReference>
<dbReference type="GO" id="GO:0001671">
    <property type="term" value="F:ATPase activator activity"/>
    <property type="evidence" value="ECO:0007669"/>
    <property type="project" value="InterPro"/>
</dbReference>
<protein>
    <recommendedName>
        <fullName evidence="3">J domain-containing protein</fullName>
    </recommendedName>
</protein>
<dbReference type="NCBIfam" id="TIGR00714">
    <property type="entry name" value="hscB"/>
    <property type="match status" value="1"/>
</dbReference>
<dbReference type="PROSITE" id="PS50076">
    <property type="entry name" value="DNAJ_2"/>
    <property type="match status" value="1"/>
</dbReference>
<dbReference type="GO" id="GO:0051087">
    <property type="term" value="F:protein-folding chaperone binding"/>
    <property type="evidence" value="ECO:0007669"/>
    <property type="project" value="InterPro"/>
</dbReference>
<dbReference type="InterPro" id="IPR009073">
    <property type="entry name" value="HscB_oligo_C"/>
</dbReference>
<dbReference type="PANTHER" id="PTHR14021">
    <property type="entry name" value="IRON-SULFUR CLUSTER CO-CHAPERONE PROTEIN HSCB"/>
    <property type="match status" value="1"/>
</dbReference>
<feature type="domain" description="J" evidence="3">
    <location>
        <begin position="161"/>
        <end position="233"/>
    </location>
</feature>
<dbReference type="CDD" id="cd06257">
    <property type="entry name" value="DnaJ"/>
    <property type="match status" value="1"/>
</dbReference>
<gene>
    <name evidence="4" type="ORF">V1264_001957</name>
</gene>
<dbReference type="Pfam" id="PF07743">
    <property type="entry name" value="HSCB_C"/>
    <property type="match status" value="1"/>
</dbReference>
<evidence type="ECO:0000256" key="1">
    <source>
        <dbReference type="ARBA" id="ARBA00010476"/>
    </source>
</evidence>
<evidence type="ECO:0000256" key="2">
    <source>
        <dbReference type="ARBA" id="ARBA00023186"/>
    </source>
</evidence>
<dbReference type="GO" id="GO:0044571">
    <property type="term" value="P:[2Fe-2S] cluster assembly"/>
    <property type="evidence" value="ECO:0007669"/>
    <property type="project" value="InterPro"/>
</dbReference>
<sequence length="323" mass="37302">MIHLFFRKSHDHLTFNMAASIKVLRTGSSKVVSSNRITFKSQRQTNRSCHISIQEPTPSLAKIARPHYPVNQPTIGRSIKLLQNRLLSDQISSAMNARTLGVFRPYSVLPERALYTTPFWQHEESAASTRKCWKCGTETDPMKELFFCTCGIVQSPADQLTFFTLFNIDESFDVDLKKLGEMYKDLQKKLHPDRFSQKSETEQSLAEQQSSLLNKAYFTLLKPLTRALYLLEIHGYTIEEDNNDINPEFLMEVLELNERIGEASSEEIQEIESEISSKIQENVKQLSSAFTAEDFKKARDIAVKMRYYVNVEAKVKTFYRDRM</sequence>
<evidence type="ECO:0000313" key="5">
    <source>
        <dbReference type="Proteomes" id="UP001374579"/>
    </source>
</evidence>
<dbReference type="InterPro" id="IPR036386">
    <property type="entry name" value="HscB_C_sf"/>
</dbReference>
<dbReference type="SMART" id="SM00271">
    <property type="entry name" value="DnaJ"/>
    <property type="match status" value="1"/>
</dbReference>
<keyword evidence="5" id="KW-1185">Reference proteome</keyword>
<proteinExistence type="inferred from homology"/>
<evidence type="ECO:0000259" key="3">
    <source>
        <dbReference type="PROSITE" id="PS50076"/>
    </source>
</evidence>
<organism evidence="4 5">
    <name type="scientific">Littorina saxatilis</name>
    <dbReference type="NCBI Taxonomy" id="31220"/>
    <lineage>
        <taxon>Eukaryota</taxon>
        <taxon>Metazoa</taxon>
        <taxon>Spiralia</taxon>
        <taxon>Lophotrochozoa</taxon>
        <taxon>Mollusca</taxon>
        <taxon>Gastropoda</taxon>
        <taxon>Caenogastropoda</taxon>
        <taxon>Littorinimorpha</taxon>
        <taxon>Littorinoidea</taxon>
        <taxon>Littorinidae</taxon>
        <taxon>Littorina</taxon>
    </lineage>
</organism>
<dbReference type="HAMAP" id="MF_00682">
    <property type="entry name" value="HscB"/>
    <property type="match status" value="1"/>
</dbReference>
<dbReference type="InterPro" id="IPR001623">
    <property type="entry name" value="DnaJ_domain"/>
</dbReference>